<dbReference type="CDD" id="cd18615">
    <property type="entry name" value="GH130"/>
    <property type="match status" value="1"/>
</dbReference>
<dbReference type="Pfam" id="PF04041">
    <property type="entry name" value="Glyco_hydro_130"/>
    <property type="match status" value="1"/>
</dbReference>
<keyword evidence="5" id="KW-1185">Reference proteome</keyword>
<comment type="similarity">
    <text evidence="3">Belongs to the glycosyl hydrolase 130 family.</text>
</comment>
<evidence type="ECO:0000256" key="1">
    <source>
        <dbReference type="ARBA" id="ARBA00022676"/>
    </source>
</evidence>
<dbReference type="EMBL" id="JAJHJB010000004">
    <property type="protein sequence ID" value="MCC5464711.1"/>
    <property type="molecule type" value="Genomic_DNA"/>
</dbReference>
<dbReference type="GO" id="GO:0016798">
    <property type="term" value="F:hydrolase activity, acting on glycosyl bonds"/>
    <property type="evidence" value="ECO:0007669"/>
    <property type="project" value="UniProtKB-KW"/>
</dbReference>
<keyword evidence="4" id="KW-0326">Glycosidase</keyword>
<evidence type="ECO:0000313" key="4">
    <source>
        <dbReference type="EMBL" id="MCC5464711.1"/>
    </source>
</evidence>
<gene>
    <name evidence="4" type="ORF">LMF89_04930</name>
</gene>
<keyword evidence="1" id="KW-0328">Glycosyltransferase</keyword>
<sequence length="336" mass="38147">MDKNRFGTQLENDNHTFIELFKRHPKNPILTAKDWPYPAHSVFNPAATMFHGKVLLLARVEDRRGFSHLTKAISDDGVSNWQIDRVPTLESDPLNYPEERWGIEDPRITWLAELNKWAITYTAYSRRGPLVAMALTNDFITFERIGPLMPPEDKDAALFPRRIQGKWVLIHRPITTNYVPGSHIWLSYSDSNFTHWGDRQVVMHARRGGWWDGGKIGLAAPPIETAEGWILLYHGVRQTASGSIYRIGLALLDLDNPAKVLHRTDEWVFGPTEGYEREGDVDDVVFPSGWVLDDKTGLLKMYYGGADSCIALATASVGDLLEYIKKCPEPLDEALY</sequence>
<evidence type="ECO:0000313" key="5">
    <source>
        <dbReference type="Proteomes" id="UP001165492"/>
    </source>
</evidence>
<evidence type="ECO:0000256" key="2">
    <source>
        <dbReference type="ARBA" id="ARBA00022679"/>
    </source>
</evidence>
<accession>A0ABS8HPY6</accession>
<proteinExistence type="inferred from homology"/>
<dbReference type="PIRSF" id="PIRSF016202">
    <property type="entry name" value="PH1107"/>
    <property type="match status" value="1"/>
</dbReference>
<keyword evidence="4" id="KW-0378">Hydrolase</keyword>
<comment type="caution">
    <text evidence="4">The sequence shown here is derived from an EMBL/GenBank/DDBJ whole genome shotgun (WGS) entry which is preliminary data.</text>
</comment>
<organism evidence="4 5">
    <name type="scientific">Pelosinus baikalensis</name>
    <dbReference type="NCBI Taxonomy" id="2892015"/>
    <lineage>
        <taxon>Bacteria</taxon>
        <taxon>Bacillati</taxon>
        <taxon>Bacillota</taxon>
        <taxon>Negativicutes</taxon>
        <taxon>Selenomonadales</taxon>
        <taxon>Sporomusaceae</taxon>
        <taxon>Pelosinus</taxon>
    </lineage>
</organism>
<evidence type="ECO:0000256" key="3">
    <source>
        <dbReference type="ARBA" id="ARBA00024356"/>
    </source>
</evidence>
<protein>
    <submittedName>
        <fullName evidence="4">Glycosidase</fullName>
    </submittedName>
</protein>
<dbReference type="InterPro" id="IPR007184">
    <property type="entry name" value="Mannoside_phosphorylase"/>
</dbReference>
<dbReference type="PANTHER" id="PTHR34106">
    <property type="entry name" value="GLYCOSIDASE"/>
    <property type="match status" value="1"/>
</dbReference>
<dbReference type="InterPro" id="IPR023296">
    <property type="entry name" value="Glyco_hydro_beta-prop_sf"/>
</dbReference>
<dbReference type="RefSeq" id="WP_229534133.1">
    <property type="nucleotide sequence ID" value="NZ_JAJHJB010000004.1"/>
</dbReference>
<dbReference type="PANTHER" id="PTHR34106:SF5">
    <property type="entry name" value="GLYCOSIDASE"/>
    <property type="match status" value="1"/>
</dbReference>
<reference evidence="4" key="1">
    <citation type="submission" date="2021-11" db="EMBL/GenBank/DDBJ databases">
        <title>Description of a new species Pelosinus isolated from the bottom sediments of Lake Baikal.</title>
        <authorList>
            <person name="Zakharyuk A."/>
        </authorList>
    </citation>
    <scope>NUCLEOTIDE SEQUENCE</scope>
    <source>
        <strain evidence="4">Bkl1</strain>
    </source>
</reference>
<name>A0ABS8HPY6_9FIRM</name>
<dbReference type="Gene3D" id="2.115.10.20">
    <property type="entry name" value="Glycosyl hydrolase domain, family 43"/>
    <property type="match status" value="1"/>
</dbReference>
<keyword evidence="2" id="KW-0808">Transferase</keyword>
<dbReference type="Proteomes" id="UP001165492">
    <property type="component" value="Unassembled WGS sequence"/>
</dbReference>
<dbReference type="SUPFAM" id="SSF75005">
    <property type="entry name" value="Arabinanase/levansucrase/invertase"/>
    <property type="match status" value="1"/>
</dbReference>